<evidence type="ECO:0000256" key="4">
    <source>
        <dbReference type="SAM" id="Phobius"/>
    </source>
</evidence>
<evidence type="ECO:0000313" key="6">
    <source>
        <dbReference type="EMBL" id="KAK0707326.1"/>
    </source>
</evidence>
<protein>
    <submittedName>
        <fullName evidence="6">Major facilitator superfamily domain-containing protein</fullName>
    </submittedName>
</protein>
<comment type="similarity">
    <text evidence="2">Belongs to the major facilitator superfamily. Monocarboxylate porter (TC 2.A.1.13) family.</text>
</comment>
<dbReference type="InterPro" id="IPR020846">
    <property type="entry name" value="MFS_dom"/>
</dbReference>
<dbReference type="PANTHER" id="PTHR11360">
    <property type="entry name" value="MONOCARBOXYLATE TRANSPORTER"/>
    <property type="match status" value="1"/>
</dbReference>
<keyword evidence="7" id="KW-1185">Reference proteome</keyword>
<evidence type="ECO:0000313" key="7">
    <source>
        <dbReference type="Proteomes" id="UP001172102"/>
    </source>
</evidence>
<dbReference type="InterPro" id="IPR011701">
    <property type="entry name" value="MFS"/>
</dbReference>
<feature type="transmembrane region" description="Helical" evidence="4">
    <location>
        <begin position="242"/>
        <end position="262"/>
    </location>
</feature>
<feature type="transmembrane region" description="Helical" evidence="4">
    <location>
        <begin position="200"/>
        <end position="221"/>
    </location>
</feature>
<organism evidence="6 7">
    <name type="scientific">Lasiosphaeris hirsuta</name>
    <dbReference type="NCBI Taxonomy" id="260670"/>
    <lineage>
        <taxon>Eukaryota</taxon>
        <taxon>Fungi</taxon>
        <taxon>Dikarya</taxon>
        <taxon>Ascomycota</taxon>
        <taxon>Pezizomycotina</taxon>
        <taxon>Sordariomycetes</taxon>
        <taxon>Sordariomycetidae</taxon>
        <taxon>Sordariales</taxon>
        <taxon>Lasiosphaeriaceae</taxon>
        <taxon>Lasiosphaeris</taxon>
    </lineage>
</organism>
<dbReference type="CDD" id="cd17352">
    <property type="entry name" value="MFS_MCT_SLC16"/>
    <property type="match status" value="1"/>
</dbReference>
<dbReference type="AlphaFoldDB" id="A0AA40A126"/>
<sequence length="428" mass="45193">MSTEPQLPAERDPSMSGAEEQKISLEPPELPSAPDGGLRAWLAAAGGASVFFCCLGVANSFGTFEEYYLRNQLEDYSPDAVAWIGSLSLFLQFFSGVIGGPLFDRYGAKTLRPAAVIYVFAIMMLSLCTQYWHFMLVQGVLMGIMMGFLQFPALAAVAQYFDKKRAAAIGIVVSGSSIGGIITPIAVSRMLNGSDLGFGWSVRIIGFLVTPLIFFACVVVTPRLPSRKSSFFIMTAFKDLKFHLLYIALFFMFGGVFVPLFFIPTYAVSRGMDAALAGYLLAVVNAASTFGRIIPGVLADKYGRLNILALGGISSGIVAFCMNSATTNAALIVYAIVFGLVSGTVVSGASVAFSMCVKDARDLGTMIGMGMSISAVGGLIGPPINGALVKAYGGFFEASMFSGAMCVVGGFVAVAIKLVLPEGILGRT</sequence>
<feature type="transmembrane region" description="Helical" evidence="4">
    <location>
        <begin position="81"/>
        <end position="103"/>
    </location>
</feature>
<dbReference type="EMBL" id="JAUKUA010000006">
    <property type="protein sequence ID" value="KAK0707326.1"/>
    <property type="molecule type" value="Genomic_DNA"/>
</dbReference>
<feature type="transmembrane region" description="Helical" evidence="4">
    <location>
        <begin position="115"/>
        <end position="134"/>
    </location>
</feature>
<accession>A0AA40A126</accession>
<feature type="transmembrane region" description="Helical" evidence="4">
    <location>
        <begin position="305"/>
        <end position="325"/>
    </location>
</feature>
<keyword evidence="4" id="KW-0812">Transmembrane</keyword>
<keyword evidence="4" id="KW-1133">Transmembrane helix</keyword>
<feature type="compositionally biased region" description="Basic and acidic residues" evidence="3">
    <location>
        <begin position="9"/>
        <end position="23"/>
    </location>
</feature>
<dbReference type="PROSITE" id="PS50850">
    <property type="entry name" value="MFS"/>
    <property type="match status" value="1"/>
</dbReference>
<proteinExistence type="inferred from homology"/>
<feature type="transmembrane region" description="Helical" evidence="4">
    <location>
        <begin position="363"/>
        <end position="380"/>
    </location>
</feature>
<feature type="transmembrane region" description="Helical" evidence="4">
    <location>
        <begin position="331"/>
        <end position="356"/>
    </location>
</feature>
<comment type="caution">
    <text evidence="6">The sequence shown here is derived from an EMBL/GenBank/DDBJ whole genome shotgun (WGS) entry which is preliminary data.</text>
</comment>
<dbReference type="Pfam" id="PF07690">
    <property type="entry name" value="MFS_1"/>
    <property type="match status" value="1"/>
</dbReference>
<dbReference type="GO" id="GO:0016020">
    <property type="term" value="C:membrane"/>
    <property type="evidence" value="ECO:0007669"/>
    <property type="project" value="UniProtKB-SubCell"/>
</dbReference>
<feature type="transmembrane region" description="Helical" evidence="4">
    <location>
        <begin position="274"/>
        <end position="293"/>
    </location>
</feature>
<feature type="transmembrane region" description="Helical" evidence="4">
    <location>
        <begin position="400"/>
        <end position="420"/>
    </location>
</feature>
<comment type="subcellular location">
    <subcellularLocation>
        <location evidence="1">Membrane</location>
        <topology evidence="1">Multi-pass membrane protein</topology>
    </subcellularLocation>
</comment>
<feature type="transmembrane region" description="Helical" evidence="4">
    <location>
        <begin position="40"/>
        <end position="61"/>
    </location>
</feature>
<dbReference type="Gene3D" id="1.20.1250.20">
    <property type="entry name" value="MFS general substrate transporter like domains"/>
    <property type="match status" value="2"/>
</dbReference>
<dbReference type="GO" id="GO:0022857">
    <property type="term" value="F:transmembrane transporter activity"/>
    <property type="evidence" value="ECO:0007669"/>
    <property type="project" value="InterPro"/>
</dbReference>
<feature type="transmembrane region" description="Helical" evidence="4">
    <location>
        <begin position="168"/>
        <end position="188"/>
    </location>
</feature>
<evidence type="ECO:0000256" key="2">
    <source>
        <dbReference type="ARBA" id="ARBA00006727"/>
    </source>
</evidence>
<reference evidence="6" key="1">
    <citation type="submission" date="2023-06" db="EMBL/GenBank/DDBJ databases">
        <title>Genome-scale phylogeny and comparative genomics of the fungal order Sordariales.</title>
        <authorList>
            <consortium name="Lawrence Berkeley National Laboratory"/>
            <person name="Hensen N."/>
            <person name="Bonometti L."/>
            <person name="Westerberg I."/>
            <person name="Brannstrom I.O."/>
            <person name="Guillou S."/>
            <person name="Cros-Aarteil S."/>
            <person name="Calhoun S."/>
            <person name="Haridas S."/>
            <person name="Kuo A."/>
            <person name="Mondo S."/>
            <person name="Pangilinan J."/>
            <person name="Riley R."/>
            <person name="Labutti K."/>
            <person name="Andreopoulos B."/>
            <person name="Lipzen A."/>
            <person name="Chen C."/>
            <person name="Yanf M."/>
            <person name="Daum C."/>
            <person name="Ng V."/>
            <person name="Clum A."/>
            <person name="Steindorff A."/>
            <person name="Ohm R."/>
            <person name="Martin F."/>
            <person name="Silar P."/>
            <person name="Natvig D."/>
            <person name="Lalanne C."/>
            <person name="Gautier V."/>
            <person name="Ament-Velasquez S.L."/>
            <person name="Kruys A."/>
            <person name="Hutchinson M.I."/>
            <person name="Powell A.J."/>
            <person name="Barry K."/>
            <person name="Miller A.N."/>
            <person name="Grigoriev I.V."/>
            <person name="Debuchy R."/>
            <person name="Gladieux P."/>
            <person name="Thoren M.H."/>
            <person name="Johannesson H."/>
        </authorList>
    </citation>
    <scope>NUCLEOTIDE SEQUENCE</scope>
    <source>
        <strain evidence="6">SMH4607-1</strain>
    </source>
</reference>
<dbReference type="PANTHER" id="PTHR11360:SF319">
    <property type="entry name" value="MAJOR FACILITATOR SUPERFAMILY (MFS) PROFILE DOMAIN-CONTAINING PROTEIN"/>
    <property type="match status" value="1"/>
</dbReference>
<dbReference type="InterPro" id="IPR036259">
    <property type="entry name" value="MFS_trans_sf"/>
</dbReference>
<dbReference type="InterPro" id="IPR050327">
    <property type="entry name" value="Proton-linked_MCT"/>
</dbReference>
<evidence type="ECO:0000259" key="5">
    <source>
        <dbReference type="PROSITE" id="PS50850"/>
    </source>
</evidence>
<feature type="domain" description="Major facilitator superfamily (MFS) profile" evidence="5">
    <location>
        <begin position="40"/>
        <end position="421"/>
    </location>
</feature>
<gene>
    <name evidence="6" type="ORF">B0H67DRAFT_556042</name>
</gene>
<keyword evidence="4" id="KW-0472">Membrane</keyword>
<feature type="region of interest" description="Disordered" evidence="3">
    <location>
        <begin position="1"/>
        <end position="31"/>
    </location>
</feature>
<name>A0AA40A126_9PEZI</name>
<evidence type="ECO:0000256" key="3">
    <source>
        <dbReference type="SAM" id="MobiDB-lite"/>
    </source>
</evidence>
<evidence type="ECO:0000256" key="1">
    <source>
        <dbReference type="ARBA" id="ARBA00004141"/>
    </source>
</evidence>
<dbReference type="Proteomes" id="UP001172102">
    <property type="component" value="Unassembled WGS sequence"/>
</dbReference>
<dbReference type="SUPFAM" id="SSF103473">
    <property type="entry name" value="MFS general substrate transporter"/>
    <property type="match status" value="1"/>
</dbReference>
<feature type="transmembrane region" description="Helical" evidence="4">
    <location>
        <begin position="140"/>
        <end position="161"/>
    </location>
</feature>